<name>A0A9Q1EGQ7_SYNKA</name>
<dbReference type="Proteomes" id="UP001152622">
    <property type="component" value="Chromosome 18"/>
</dbReference>
<evidence type="ECO:0000313" key="2">
    <source>
        <dbReference type="EMBL" id="KAJ8338496.1"/>
    </source>
</evidence>
<proteinExistence type="predicted"/>
<comment type="caution">
    <text evidence="2">The sequence shown here is derived from an EMBL/GenBank/DDBJ whole genome shotgun (WGS) entry which is preliminary data.</text>
</comment>
<protein>
    <submittedName>
        <fullName evidence="2">Uncharacterized protein</fullName>
    </submittedName>
</protein>
<accession>A0A9Q1EGQ7</accession>
<organism evidence="2 3">
    <name type="scientific">Synaphobranchus kaupii</name>
    <name type="common">Kaup's arrowtooth eel</name>
    <dbReference type="NCBI Taxonomy" id="118154"/>
    <lineage>
        <taxon>Eukaryota</taxon>
        <taxon>Metazoa</taxon>
        <taxon>Chordata</taxon>
        <taxon>Craniata</taxon>
        <taxon>Vertebrata</taxon>
        <taxon>Euteleostomi</taxon>
        <taxon>Actinopterygii</taxon>
        <taxon>Neopterygii</taxon>
        <taxon>Teleostei</taxon>
        <taxon>Anguilliformes</taxon>
        <taxon>Synaphobranchidae</taxon>
        <taxon>Synaphobranchus</taxon>
    </lineage>
</organism>
<feature type="region of interest" description="Disordered" evidence="1">
    <location>
        <begin position="37"/>
        <end position="89"/>
    </location>
</feature>
<dbReference type="AlphaFoldDB" id="A0A9Q1EGQ7"/>
<dbReference type="EMBL" id="JAINUF010000018">
    <property type="protein sequence ID" value="KAJ8338496.1"/>
    <property type="molecule type" value="Genomic_DNA"/>
</dbReference>
<gene>
    <name evidence="2" type="ORF">SKAU_G00374620</name>
</gene>
<evidence type="ECO:0000256" key="1">
    <source>
        <dbReference type="SAM" id="MobiDB-lite"/>
    </source>
</evidence>
<sequence>MSARPQSHEEEQLEPLGCSAVTLDQETECNQMERAVPDEQQARANVSHAGPGSGAHLGGDLYTPRSRPTPSAAAKRFPQSDKQLLSAAE</sequence>
<keyword evidence="3" id="KW-1185">Reference proteome</keyword>
<evidence type="ECO:0000313" key="3">
    <source>
        <dbReference type="Proteomes" id="UP001152622"/>
    </source>
</evidence>
<reference evidence="2" key="1">
    <citation type="journal article" date="2023" name="Science">
        <title>Genome structures resolve the early diversification of teleost fishes.</title>
        <authorList>
            <person name="Parey E."/>
            <person name="Louis A."/>
            <person name="Montfort J."/>
            <person name="Bouchez O."/>
            <person name="Roques C."/>
            <person name="Iampietro C."/>
            <person name="Lluch J."/>
            <person name="Castinel A."/>
            <person name="Donnadieu C."/>
            <person name="Desvignes T."/>
            <person name="Floi Bucao C."/>
            <person name="Jouanno E."/>
            <person name="Wen M."/>
            <person name="Mejri S."/>
            <person name="Dirks R."/>
            <person name="Jansen H."/>
            <person name="Henkel C."/>
            <person name="Chen W.J."/>
            <person name="Zahm M."/>
            <person name="Cabau C."/>
            <person name="Klopp C."/>
            <person name="Thompson A.W."/>
            <person name="Robinson-Rechavi M."/>
            <person name="Braasch I."/>
            <person name="Lecointre G."/>
            <person name="Bobe J."/>
            <person name="Postlethwait J.H."/>
            <person name="Berthelot C."/>
            <person name="Roest Crollius H."/>
            <person name="Guiguen Y."/>
        </authorList>
    </citation>
    <scope>NUCLEOTIDE SEQUENCE</scope>
    <source>
        <strain evidence="2">WJC10195</strain>
    </source>
</reference>